<dbReference type="NCBIfam" id="TIGR00594">
    <property type="entry name" value="polc"/>
    <property type="match status" value="1"/>
</dbReference>
<keyword evidence="5" id="KW-0235">DNA replication</keyword>
<reference evidence="9" key="1">
    <citation type="journal article" date="2021" name="PeerJ">
        <title>Extensive microbial diversity within the chicken gut microbiome revealed by metagenomics and culture.</title>
        <authorList>
            <person name="Gilroy R."/>
            <person name="Ravi A."/>
            <person name="Getino M."/>
            <person name="Pursley I."/>
            <person name="Horton D.L."/>
            <person name="Alikhan N.F."/>
            <person name="Baker D."/>
            <person name="Gharbi K."/>
            <person name="Hall N."/>
            <person name="Watson M."/>
            <person name="Adriaenssens E.M."/>
            <person name="Foster-Nyarko E."/>
            <person name="Jarju S."/>
            <person name="Secka A."/>
            <person name="Antonio M."/>
            <person name="Oren A."/>
            <person name="Chaudhuri R.R."/>
            <person name="La Ragione R."/>
            <person name="Hildebrand F."/>
            <person name="Pallen M.J."/>
        </authorList>
    </citation>
    <scope>NUCLEOTIDE SEQUENCE</scope>
    <source>
        <strain evidence="9">14975</strain>
    </source>
</reference>
<dbReference type="GO" id="GO:0006260">
    <property type="term" value="P:DNA replication"/>
    <property type="evidence" value="ECO:0007669"/>
    <property type="project" value="UniProtKB-KW"/>
</dbReference>
<dbReference type="Pfam" id="PF07733">
    <property type="entry name" value="DNA_pol3_alpha"/>
    <property type="match status" value="1"/>
</dbReference>
<dbReference type="SUPFAM" id="SSF89550">
    <property type="entry name" value="PHP domain-like"/>
    <property type="match status" value="1"/>
</dbReference>
<dbReference type="NCBIfam" id="NF004226">
    <property type="entry name" value="PRK05673.1"/>
    <property type="match status" value="1"/>
</dbReference>
<comment type="caution">
    <text evidence="9">The sequence shown here is derived from an EMBL/GenBank/DDBJ whole genome shotgun (WGS) entry which is preliminary data.</text>
</comment>
<sequence length="1172" mass="132758">MAFTHLHVHTEYSLLDGMIHTKDLIRKCAEMGMSSVAVTDHGNVFAAIEFMVNVKKHNKGVQEWNREHPDEPKPIFKPILGCEVYLAPTPLDVKKQIPGRHKYTHLILLCESNVGWANLIKMVSRSHLEGFYYKPRVDMATLREFSKGLICLTGCISGPLQEWILQDQPEKAEEVLLELLDIFGKDNLFVELQDHELEEERRCTPELVRLARKHDVPLVVTNDAHFLNEEDHDAHDILICVGTGNKRNDARRMHYPKSVYLKSEEEMRRLFPEYPDAYENTNVIAERCNTSIKLDSTSTERYPEFATPDGSPREEYLRKICYKGLEERYGKERAEHDEELRRRLDYELDTINHLRFPSYFLITADFINWAKDHDIPVGPGRGSAAGSLVAYCMKITNIDPYKFGLIFERFLNPERVSPPDIDIDFCQSRRPEVIEYVRRKYGERAVTHIITYGTMGAKSVIKDVARVLNLEFADSDRMTKLIESGPGVTLKKSYETNEDLRTLIEQNDMYREVWDYALKLEGTIRNVGMHAAGVVIGDRPLDEYVALTRDDLSNPAGEVVAQCDMGAIYNAGLLKMDFLGLKTLTVMKDAERYVRWRVPDFRYDAVDIQDAETLALLNRGDTMGVFQLESGGMVDTCRSYGIDNIEDIIALLALYRPGAMQFMDDMIAVKKGLKQAEYEHPLLETVAGPTYGVMIYQEQVQAAAKLLAGYTLGGADLLRRAMGHKDMKEMQEQRNRFVKGCREVNQIDEKTANAIFDKIQKFAGYGFNKSHSACYGHISYWTAYLKAHYPVEFLCGLMSNEATNEKIGVFIQEANRMGIEVLGPCVNHSAVKFQPETMPNGHLAVRFGLASVKSMSSETVRVIVEEREKNGPYKSLEDFCYRIPPQAVRRNQLEVLVQCGAFDWMHVCRASIFDSIEQCLNGASSVHKDNEAGQMSLFDMTETVSPAEEQVTVQEWPKAKRLDEEKFLTGAYFTGNPLDSMRGIIDQPRYVQIGTLPDLEAEEIRSQRDMAGMIRAVVIKTAKSSGQKFAVITVEDFTGSTEVLLWGDSYTKAAAVEGLLQEGNFVRFRARITIDEKSGGKKVSGNGLELIGGKSRRGGAASAHYYEITLNTARHDEGDLQLIRETLLRHPGKTPVHLNFRNSLGNRACIELGERFRVTPSPALDEELSLYS</sequence>
<evidence type="ECO:0000256" key="1">
    <source>
        <dbReference type="ARBA" id="ARBA00012417"/>
    </source>
</evidence>
<evidence type="ECO:0000313" key="9">
    <source>
        <dbReference type="EMBL" id="HIX19512.1"/>
    </source>
</evidence>
<evidence type="ECO:0000256" key="6">
    <source>
        <dbReference type="ARBA" id="ARBA00022932"/>
    </source>
</evidence>
<dbReference type="InterPro" id="IPR004805">
    <property type="entry name" value="DnaE2/DnaE/PolC"/>
</dbReference>
<evidence type="ECO:0000256" key="7">
    <source>
        <dbReference type="ARBA" id="ARBA00049244"/>
    </source>
</evidence>
<dbReference type="Pfam" id="PF02811">
    <property type="entry name" value="PHP"/>
    <property type="match status" value="1"/>
</dbReference>
<dbReference type="Gene3D" id="1.10.10.1600">
    <property type="entry name" value="Bacterial DNA polymerase III alpha subunit, thumb domain"/>
    <property type="match status" value="1"/>
</dbReference>
<evidence type="ECO:0000256" key="3">
    <source>
        <dbReference type="ARBA" id="ARBA00022679"/>
    </source>
</evidence>
<dbReference type="InterPro" id="IPR004013">
    <property type="entry name" value="PHP_dom"/>
</dbReference>
<proteinExistence type="predicted"/>
<dbReference type="Gene3D" id="3.20.20.140">
    <property type="entry name" value="Metal-dependent hydrolases"/>
    <property type="match status" value="1"/>
</dbReference>
<dbReference type="AlphaFoldDB" id="A0A9D1VAP0"/>
<dbReference type="Pfam" id="PF14579">
    <property type="entry name" value="HHH_6"/>
    <property type="match status" value="1"/>
</dbReference>
<dbReference type="SMART" id="SM00481">
    <property type="entry name" value="POLIIIAc"/>
    <property type="match status" value="1"/>
</dbReference>
<dbReference type="Pfam" id="PF17657">
    <property type="entry name" value="DNA_pol3_finger"/>
    <property type="match status" value="1"/>
</dbReference>
<dbReference type="InterPro" id="IPR041931">
    <property type="entry name" value="DNA_pol3_alpha_thumb_dom"/>
</dbReference>
<evidence type="ECO:0000313" key="10">
    <source>
        <dbReference type="Proteomes" id="UP000823964"/>
    </source>
</evidence>
<protein>
    <recommendedName>
        <fullName evidence="2">DNA polymerase III subunit alpha</fullName>
        <ecNumber evidence="1">2.7.7.7</ecNumber>
    </recommendedName>
</protein>
<keyword evidence="4 9" id="KW-0548">Nucleotidyltransferase</keyword>
<dbReference type="CDD" id="cd12113">
    <property type="entry name" value="PHP_PolIIIA_DnaE3"/>
    <property type="match status" value="1"/>
</dbReference>
<name>A0A9D1VAP0_9BACT</name>
<dbReference type="GO" id="GO:0003887">
    <property type="term" value="F:DNA-directed DNA polymerase activity"/>
    <property type="evidence" value="ECO:0007669"/>
    <property type="project" value="UniProtKB-KW"/>
</dbReference>
<evidence type="ECO:0000256" key="2">
    <source>
        <dbReference type="ARBA" id="ARBA00019114"/>
    </source>
</evidence>
<dbReference type="InterPro" id="IPR029460">
    <property type="entry name" value="DNAPol_HHH"/>
</dbReference>
<dbReference type="EC" id="2.7.7.7" evidence="1"/>
<dbReference type="InterPro" id="IPR040982">
    <property type="entry name" value="DNA_pol3_finger"/>
</dbReference>
<dbReference type="InterPro" id="IPR016195">
    <property type="entry name" value="Pol/histidinol_Pase-like"/>
</dbReference>
<organism evidence="9 10">
    <name type="scientific">Candidatus Akkermansia intestinigallinarum</name>
    <dbReference type="NCBI Taxonomy" id="2838431"/>
    <lineage>
        <taxon>Bacteria</taxon>
        <taxon>Pseudomonadati</taxon>
        <taxon>Verrucomicrobiota</taxon>
        <taxon>Verrucomicrobiia</taxon>
        <taxon>Verrucomicrobiales</taxon>
        <taxon>Akkermansiaceae</taxon>
        <taxon>Akkermansia</taxon>
    </lineage>
</organism>
<dbReference type="GO" id="GO:0008408">
    <property type="term" value="F:3'-5' exonuclease activity"/>
    <property type="evidence" value="ECO:0007669"/>
    <property type="project" value="InterPro"/>
</dbReference>
<dbReference type="InterPro" id="IPR011708">
    <property type="entry name" value="DNA_pol3_alpha_NTPase_dom"/>
</dbReference>
<evidence type="ECO:0000256" key="5">
    <source>
        <dbReference type="ARBA" id="ARBA00022705"/>
    </source>
</evidence>
<dbReference type="EMBL" id="DXFQ01000046">
    <property type="protein sequence ID" value="HIX19512.1"/>
    <property type="molecule type" value="Genomic_DNA"/>
</dbReference>
<dbReference type="Gene3D" id="1.10.150.870">
    <property type="match status" value="1"/>
</dbReference>
<dbReference type="PANTHER" id="PTHR32294">
    <property type="entry name" value="DNA POLYMERASE III SUBUNIT ALPHA"/>
    <property type="match status" value="1"/>
</dbReference>
<dbReference type="InterPro" id="IPR003141">
    <property type="entry name" value="Pol/His_phosphatase_N"/>
</dbReference>
<dbReference type="CDD" id="cd04485">
    <property type="entry name" value="DnaE_OBF"/>
    <property type="match status" value="1"/>
</dbReference>
<keyword evidence="3 9" id="KW-0808">Transferase</keyword>
<accession>A0A9D1VAP0</accession>
<evidence type="ECO:0000259" key="8">
    <source>
        <dbReference type="SMART" id="SM00481"/>
    </source>
</evidence>
<gene>
    <name evidence="9" type="primary">dnaE</name>
    <name evidence="9" type="ORF">H9862_02785</name>
</gene>
<keyword evidence="6" id="KW-0239">DNA-directed DNA polymerase</keyword>
<reference evidence="9" key="2">
    <citation type="submission" date="2021-04" db="EMBL/GenBank/DDBJ databases">
        <authorList>
            <person name="Gilroy R."/>
        </authorList>
    </citation>
    <scope>NUCLEOTIDE SEQUENCE</scope>
    <source>
        <strain evidence="9">14975</strain>
    </source>
</reference>
<evidence type="ECO:0000256" key="4">
    <source>
        <dbReference type="ARBA" id="ARBA00022695"/>
    </source>
</evidence>
<dbReference type="Proteomes" id="UP000823964">
    <property type="component" value="Unassembled WGS sequence"/>
</dbReference>
<dbReference type="PANTHER" id="PTHR32294:SF0">
    <property type="entry name" value="DNA POLYMERASE III SUBUNIT ALPHA"/>
    <property type="match status" value="1"/>
</dbReference>
<comment type="catalytic activity">
    <reaction evidence="7">
        <text>DNA(n) + a 2'-deoxyribonucleoside 5'-triphosphate = DNA(n+1) + diphosphate</text>
        <dbReference type="Rhea" id="RHEA:22508"/>
        <dbReference type="Rhea" id="RHEA-COMP:17339"/>
        <dbReference type="Rhea" id="RHEA-COMP:17340"/>
        <dbReference type="ChEBI" id="CHEBI:33019"/>
        <dbReference type="ChEBI" id="CHEBI:61560"/>
        <dbReference type="ChEBI" id="CHEBI:173112"/>
        <dbReference type="EC" id="2.7.7.7"/>
    </reaction>
</comment>
<feature type="domain" description="Polymerase/histidinol phosphatase N-terminal" evidence="8">
    <location>
        <begin position="4"/>
        <end position="88"/>
    </location>
</feature>